<dbReference type="Gene3D" id="3.10.620.10">
    <property type="entry name" value="Protein N-terminal glutamine amidohydrolase, alpha beta roll"/>
    <property type="match status" value="1"/>
</dbReference>
<evidence type="ECO:0000256" key="7">
    <source>
        <dbReference type="ARBA" id="ARBA00048768"/>
    </source>
</evidence>
<evidence type="ECO:0000313" key="10">
    <source>
        <dbReference type="EMBL" id="KAK9842162.1"/>
    </source>
</evidence>
<evidence type="ECO:0000256" key="1">
    <source>
        <dbReference type="ARBA" id="ARBA00008985"/>
    </source>
</evidence>
<comment type="caution">
    <text evidence="10">The sequence shown here is derived from an EMBL/GenBank/DDBJ whole genome shotgun (WGS) entry which is preliminary data.</text>
</comment>
<feature type="domain" description="Protein N-terminal glutamine amidohydrolase alpha beta roll" evidence="9">
    <location>
        <begin position="18"/>
        <end position="204"/>
    </location>
</feature>
<keyword evidence="5 8" id="KW-0378">Hydrolase</keyword>
<gene>
    <name evidence="10" type="ORF">WJX84_010658</name>
</gene>
<comment type="subunit">
    <text evidence="2 8">Monomer.</text>
</comment>
<evidence type="ECO:0000256" key="2">
    <source>
        <dbReference type="ARBA" id="ARBA00011245"/>
    </source>
</evidence>
<organism evidence="10 11">
    <name type="scientific">Apatococcus fuscideae</name>
    <dbReference type="NCBI Taxonomy" id="2026836"/>
    <lineage>
        <taxon>Eukaryota</taxon>
        <taxon>Viridiplantae</taxon>
        <taxon>Chlorophyta</taxon>
        <taxon>core chlorophytes</taxon>
        <taxon>Trebouxiophyceae</taxon>
        <taxon>Chlorellales</taxon>
        <taxon>Chlorellaceae</taxon>
        <taxon>Apatococcus</taxon>
    </lineage>
</organism>
<keyword evidence="11" id="KW-1185">Reference proteome</keyword>
<dbReference type="AlphaFoldDB" id="A0AAW1S971"/>
<evidence type="ECO:0000313" key="11">
    <source>
        <dbReference type="Proteomes" id="UP001485043"/>
    </source>
</evidence>
<dbReference type="Pfam" id="PF09764">
    <property type="entry name" value="Nt_Gln_amidase"/>
    <property type="match status" value="1"/>
</dbReference>
<dbReference type="InterPro" id="IPR037132">
    <property type="entry name" value="N_Gln_amidohydro_ab_roll_sf"/>
</dbReference>
<evidence type="ECO:0000256" key="5">
    <source>
        <dbReference type="ARBA" id="ARBA00022801"/>
    </source>
</evidence>
<dbReference type="GO" id="GO:0005634">
    <property type="term" value="C:nucleus"/>
    <property type="evidence" value="ECO:0007669"/>
    <property type="project" value="TreeGrafter"/>
</dbReference>
<dbReference type="InterPro" id="IPR023128">
    <property type="entry name" value="Prot_N_Gln_amidohydro_ab_roll"/>
</dbReference>
<dbReference type="InterPro" id="IPR039733">
    <property type="entry name" value="NTAQ1"/>
</dbReference>
<dbReference type="PANTHER" id="PTHR13035:SF0">
    <property type="entry name" value="PROTEIN N-TERMINAL GLUTAMINE AMIDOHYDROLASE"/>
    <property type="match status" value="1"/>
</dbReference>
<comment type="catalytic activity">
    <reaction evidence="7 8">
        <text>N-terminal L-glutaminyl-[protein] + H2O = N-terminal L-glutamyl-[protein] + NH4(+)</text>
        <dbReference type="Rhea" id="RHEA:50680"/>
        <dbReference type="Rhea" id="RHEA-COMP:12668"/>
        <dbReference type="Rhea" id="RHEA-COMP:12777"/>
        <dbReference type="ChEBI" id="CHEBI:15377"/>
        <dbReference type="ChEBI" id="CHEBI:28938"/>
        <dbReference type="ChEBI" id="CHEBI:64721"/>
        <dbReference type="ChEBI" id="CHEBI:64722"/>
        <dbReference type="EC" id="3.5.1.122"/>
    </reaction>
</comment>
<name>A0AAW1S971_9CHLO</name>
<evidence type="ECO:0000256" key="4">
    <source>
        <dbReference type="ARBA" id="ARBA00021247"/>
    </source>
</evidence>
<dbReference type="GO" id="GO:0008418">
    <property type="term" value="F:protein-N-terminal asparagine amidohydrolase activity"/>
    <property type="evidence" value="ECO:0007669"/>
    <property type="project" value="UniProtKB-UniRule"/>
</dbReference>
<protein>
    <recommendedName>
        <fullName evidence="4 8">Protein N-terminal glutamine amidohydrolase</fullName>
        <ecNumber evidence="3 8">3.5.1.122</ecNumber>
    </recommendedName>
    <alternativeName>
        <fullName evidence="6 8">Protein NH2-terminal glutamine deamidase</fullName>
    </alternativeName>
</protein>
<evidence type="ECO:0000259" key="9">
    <source>
        <dbReference type="Pfam" id="PF09764"/>
    </source>
</evidence>
<dbReference type="EMBL" id="JALJOV010001732">
    <property type="protein sequence ID" value="KAK9842162.1"/>
    <property type="molecule type" value="Genomic_DNA"/>
</dbReference>
<dbReference type="PANTHER" id="PTHR13035">
    <property type="entry name" value="PROTEIN N-TERMINAL GLUTAMINE AMIDOHYDROLASE"/>
    <property type="match status" value="1"/>
</dbReference>
<comment type="function">
    <text evidence="8">Mediates the side-chain deamidation of N-terminal glutamine residues to glutamate, an important step in N-end rule pathway of protein degradation. Conversion of the resulting N-terminal glutamine to glutamate renders the protein susceptible to arginylation, polyubiquitination and degradation as specified by the N-end rule. Does not act on substrates with internal or C-terminal glutamine and does not act on non-glutamine residues in any position.</text>
</comment>
<dbReference type="GO" id="GO:0070773">
    <property type="term" value="F:protein-N-terminal glutamine amidohydrolase activity"/>
    <property type="evidence" value="ECO:0007669"/>
    <property type="project" value="UniProtKB-UniRule"/>
</dbReference>
<evidence type="ECO:0000256" key="3">
    <source>
        <dbReference type="ARBA" id="ARBA00012718"/>
    </source>
</evidence>
<dbReference type="EC" id="3.5.1.122" evidence="3 8"/>
<reference evidence="10 11" key="1">
    <citation type="journal article" date="2024" name="Nat. Commun.">
        <title>Phylogenomics reveals the evolutionary origins of lichenization in chlorophyte algae.</title>
        <authorList>
            <person name="Puginier C."/>
            <person name="Libourel C."/>
            <person name="Otte J."/>
            <person name="Skaloud P."/>
            <person name="Haon M."/>
            <person name="Grisel S."/>
            <person name="Petersen M."/>
            <person name="Berrin J.G."/>
            <person name="Delaux P.M."/>
            <person name="Dal Grande F."/>
            <person name="Keller J."/>
        </authorList>
    </citation>
    <scope>NUCLEOTIDE SEQUENCE [LARGE SCALE GENOMIC DNA]</scope>
    <source>
        <strain evidence="10 11">SAG 2523</strain>
    </source>
</reference>
<comment type="similarity">
    <text evidence="1 8">Belongs to the NTAQ1 family.</text>
</comment>
<evidence type="ECO:0000256" key="6">
    <source>
        <dbReference type="ARBA" id="ARBA00029677"/>
    </source>
</evidence>
<accession>A0AAW1S971</accession>
<evidence type="ECO:0000256" key="8">
    <source>
        <dbReference type="RuleBase" id="RU367082"/>
    </source>
</evidence>
<sequence length="209" mass="23911">MHAQETESCALRQSHFQYTAWYCEENIYQLLAKLTKDHARAASQLFAVFVSNPQRQLPLWSQKAGNIDNMGFICYDYHVIAIELFPDQETLVYDFDSILPFPSKWRSYVHATLLPLPQTSAGQYSRWFRKINAATFLSSFASDRSHMRESDGSWKAPPPVHPCIVAEDGTTMNLEGLINMTHSSSEEALASSGQVLDEERFYRFCCHSQ</sequence>
<dbReference type="GO" id="GO:0005829">
    <property type="term" value="C:cytosol"/>
    <property type="evidence" value="ECO:0007669"/>
    <property type="project" value="TreeGrafter"/>
</dbReference>
<dbReference type="Proteomes" id="UP001485043">
    <property type="component" value="Unassembled WGS sequence"/>
</dbReference>
<proteinExistence type="inferred from homology"/>